<organism evidence="14 15">
    <name type="scientific">Glycocaulis albus</name>
    <dbReference type="NCBI Taxonomy" id="1382801"/>
    <lineage>
        <taxon>Bacteria</taxon>
        <taxon>Pseudomonadati</taxon>
        <taxon>Pseudomonadota</taxon>
        <taxon>Alphaproteobacteria</taxon>
        <taxon>Maricaulales</taxon>
        <taxon>Maricaulaceae</taxon>
        <taxon>Glycocaulis</taxon>
    </lineage>
</organism>
<dbReference type="InterPro" id="IPR010617">
    <property type="entry name" value="TMEM175-like"/>
</dbReference>
<keyword evidence="7" id="KW-0630">Potassium</keyword>
<evidence type="ECO:0000256" key="12">
    <source>
        <dbReference type="ARBA" id="ARBA00034430"/>
    </source>
</evidence>
<feature type="transmembrane region" description="Helical" evidence="13">
    <location>
        <begin position="178"/>
        <end position="199"/>
    </location>
</feature>
<evidence type="ECO:0000256" key="8">
    <source>
        <dbReference type="ARBA" id="ARBA00022989"/>
    </source>
</evidence>
<dbReference type="Pfam" id="PF06736">
    <property type="entry name" value="TMEM175"/>
    <property type="match status" value="1"/>
</dbReference>
<gene>
    <name evidence="14" type="ORF">GCM10007420_04870</name>
</gene>
<accession>A0ABQ1XGU9</accession>
<keyword evidence="11" id="KW-0407">Ion channel</keyword>
<evidence type="ECO:0000256" key="2">
    <source>
        <dbReference type="ARBA" id="ARBA00006920"/>
    </source>
</evidence>
<reference evidence="15" key="1">
    <citation type="journal article" date="2019" name="Int. J. Syst. Evol. Microbiol.">
        <title>The Global Catalogue of Microorganisms (GCM) 10K type strain sequencing project: providing services to taxonomists for standard genome sequencing and annotation.</title>
        <authorList>
            <consortium name="The Broad Institute Genomics Platform"/>
            <consortium name="The Broad Institute Genome Sequencing Center for Infectious Disease"/>
            <person name="Wu L."/>
            <person name="Ma J."/>
        </authorList>
    </citation>
    <scope>NUCLEOTIDE SEQUENCE [LARGE SCALE GENOMIC DNA]</scope>
    <source>
        <strain evidence="15">CGMCC 1.12766</strain>
    </source>
</reference>
<protein>
    <recommendedName>
        <fullName evidence="16">DUF1211 domain-containing protein</fullName>
    </recommendedName>
</protein>
<evidence type="ECO:0000256" key="3">
    <source>
        <dbReference type="ARBA" id="ARBA00022448"/>
    </source>
</evidence>
<keyword evidence="6" id="KW-0631">Potassium channel</keyword>
<dbReference type="Proteomes" id="UP000648722">
    <property type="component" value="Unassembled WGS sequence"/>
</dbReference>
<keyword evidence="3" id="KW-0813">Transport</keyword>
<keyword evidence="15" id="KW-1185">Reference proteome</keyword>
<keyword evidence="10 13" id="KW-0472">Membrane</keyword>
<comment type="catalytic activity">
    <reaction evidence="12">
        <text>K(+)(in) = K(+)(out)</text>
        <dbReference type="Rhea" id="RHEA:29463"/>
        <dbReference type="ChEBI" id="CHEBI:29103"/>
    </reaction>
</comment>
<comment type="subcellular location">
    <subcellularLocation>
        <location evidence="1">Membrane</location>
        <topology evidence="1">Multi-pass membrane protein</topology>
    </subcellularLocation>
</comment>
<dbReference type="EMBL" id="BMFS01000002">
    <property type="protein sequence ID" value="GGG92512.1"/>
    <property type="molecule type" value="Genomic_DNA"/>
</dbReference>
<keyword evidence="4" id="KW-0633">Potassium transport</keyword>
<feature type="transmembrane region" description="Helical" evidence="13">
    <location>
        <begin position="205"/>
        <end position="223"/>
    </location>
</feature>
<keyword evidence="9" id="KW-0406">Ion transport</keyword>
<keyword evidence="5 13" id="KW-0812">Transmembrane</keyword>
<comment type="similarity">
    <text evidence="2">Belongs to the TMEM175 family.</text>
</comment>
<proteinExistence type="inferred from homology"/>
<feature type="transmembrane region" description="Helical" evidence="13">
    <location>
        <begin position="136"/>
        <end position="157"/>
    </location>
</feature>
<feature type="transmembrane region" description="Helical" evidence="13">
    <location>
        <begin position="50"/>
        <end position="69"/>
    </location>
</feature>
<evidence type="ECO:0000256" key="5">
    <source>
        <dbReference type="ARBA" id="ARBA00022692"/>
    </source>
</evidence>
<evidence type="ECO:0000313" key="15">
    <source>
        <dbReference type="Proteomes" id="UP000648722"/>
    </source>
</evidence>
<name>A0ABQ1XGU9_9PROT</name>
<evidence type="ECO:0000256" key="7">
    <source>
        <dbReference type="ARBA" id="ARBA00022958"/>
    </source>
</evidence>
<evidence type="ECO:0000256" key="10">
    <source>
        <dbReference type="ARBA" id="ARBA00023136"/>
    </source>
</evidence>
<evidence type="ECO:0000256" key="1">
    <source>
        <dbReference type="ARBA" id="ARBA00004141"/>
    </source>
</evidence>
<comment type="caution">
    <text evidence="14">The sequence shown here is derived from an EMBL/GenBank/DDBJ whole genome shotgun (WGS) entry which is preliminary data.</text>
</comment>
<keyword evidence="8 13" id="KW-1133">Transmembrane helix</keyword>
<evidence type="ECO:0008006" key="16">
    <source>
        <dbReference type="Google" id="ProtNLM"/>
    </source>
</evidence>
<feature type="transmembrane region" description="Helical" evidence="13">
    <location>
        <begin position="21"/>
        <end position="38"/>
    </location>
</feature>
<evidence type="ECO:0000256" key="6">
    <source>
        <dbReference type="ARBA" id="ARBA00022826"/>
    </source>
</evidence>
<feature type="transmembrane region" description="Helical" evidence="13">
    <location>
        <begin position="81"/>
        <end position="102"/>
    </location>
</feature>
<evidence type="ECO:0000256" key="11">
    <source>
        <dbReference type="ARBA" id="ARBA00023303"/>
    </source>
</evidence>
<sequence>MAGQYSGEADFRWRGESVSRLENLSDIVFALVLTLAALQSIPSSFSELIGLWRGALSIAICFALVLLIWRTHHVFFRRYGLDDGWVTGLNALLLFLVLIYIYPLKFMTDFVVSYFTGGFDNVEEITGILTLSQVPVLYAVYGGFFGAVYGVFALLHAHALRRADDLELTPVERSWTRFEIEFAIGTVVLSLAVIALAFILPEPLAAFSGMLFAMMGLIAWLCSARAKARIGRQADLPES</sequence>
<evidence type="ECO:0000256" key="4">
    <source>
        <dbReference type="ARBA" id="ARBA00022538"/>
    </source>
</evidence>
<evidence type="ECO:0000256" key="13">
    <source>
        <dbReference type="SAM" id="Phobius"/>
    </source>
</evidence>
<evidence type="ECO:0000256" key="9">
    <source>
        <dbReference type="ARBA" id="ARBA00023065"/>
    </source>
</evidence>
<dbReference type="RefSeq" id="WP_188450972.1">
    <property type="nucleotide sequence ID" value="NZ_BMFS01000002.1"/>
</dbReference>
<evidence type="ECO:0000313" key="14">
    <source>
        <dbReference type="EMBL" id="GGG92512.1"/>
    </source>
</evidence>